<dbReference type="PANTHER" id="PTHR31392">
    <property type="entry name" value="ALPHA-1,3-MANNOSYLTRANSFERASE MNN1-RELATED"/>
    <property type="match status" value="1"/>
</dbReference>
<evidence type="ECO:0000256" key="4">
    <source>
        <dbReference type="ARBA" id="ARBA00022679"/>
    </source>
</evidence>
<keyword evidence="4 10" id="KW-0808">Transferase</keyword>
<keyword evidence="8" id="KW-0472">Membrane</keyword>
<sequence>MVLRIRRIKKLAPLIFTSLLSLIVLFRVYRQYPFSDHFETRREDDRSGNVHCFSRLRQIEEYEKPELTSKFYEPNRWKSFISYVTRSRKDVKTVSRSLSNLDLYQKCSKEIRADQDISLLHSIETKLFPYINFTALNSEQSHNFWPVHTRFDGTKYRGQVLQFSSENNSFIGTSPIEFKASEPFWENWLNSALQRNSKGVVMSVSDYLVADTIRLIRVLRLLNNSLPIEIVHKSDLHESSQQLLIAAARESGSLNYPPQELWFLDVKDMLNDEYLARFKRFSNKWLAITFCSFQIPIFLDSDTVPFVPLDTLYEIDGFKRTGTLFFKDRSFPTSKLSPLQVKVLKQIINNSLDVSSDSEQGFEILKHNLNDEMAIDAIEALIFKKQKHYMDSGLVIFDKQKHFFCLPIAIMLQFSPIQEFFHGDKEWFWLSLFISKKEFTFYPIEASNVGRLEKPETLESSTICSTQLSHTDVYGNLLWLNGGLSVCKKNCWNYDFTKRKEIAAKYKSVDELRNYYQSPVKLEAVIIPDVSKSPWSQQSECVMYSYCTHYRKGQYGKLIEFTDSQKKYYEKVVELWNKVV</sequence>
<evidence type="ECO:0000256" key="7">
    <source>
        <dbReference type="ARBA" id="ARBA00022989"/>
    </source>
</evidence>
<keyword evidence="3 10" id="KW-0328">Glycosyltransferase</keyword>
<dbReference type="GO" id="GO:0000033">
    <property type="term" value="F:alpha-1,3-mannosyltransferase activity"/>
    <property type="evidence" value="ECO:0007669"/>
    <property type="project" value="TreeGrafter"/>
</dbReference>
<evidence type="ECO:0000256" key="2">
    <source>
        <dbReference type="ARBA" id="ARBA00009105"/>
    </source>
</evidence>
<dbReference type="GO" id="GO:0006493">
    <property type="term" value="P:protein O-linked glycosylation"/>
    <property type="evidence" value="ECO:0007669"/>
    <property type="project" value="TreeGrafter"/>
</dbReference>
<dbReference type="EMBL" id="CP048995">
    <property type="protein sequence ID" value="QID82183.1"/>
    <property type="molecule type" value="Genomic_DNA"/>
</dbReference>
<keyword evidence="9" id="KW-0325">Glycoprotein</keyword>
<protein>
    <submittedName>
        <fullName evidence="10">Putative alpha-1,3-mannosyltransferase mnt4</fullName>
    </submittedName>
</protein>
<dbReference type="InterPro" id="IPR022751">
    <property type="entry name" value="Alpha_mannosyltransferase"/>
</dbReference>
<comment type="subcellular location">
    <subcellularLocation>
        <location evidence="1">Membrane</location>
        <topology evidence="1">Single-pass type II membrane protein</topology>
    </subcellularLocation>
</comment>
<gene>
    <name evidence="10" type="primary">MNT4_1</name>
    <name evidence="10" type="ORF">GRS66_004593</name>
</gene>
<dbReference type="SUPFAM" id="SSF53448">
    <property type="entry name" value="Nucleotide-diphospho-sugar transferases"/>
    <property type="match status" value="1"/>
</dbReference>
<keyword evidence="6" id="KW-0735">Signal-anchor</keyword>
<name>A0A6C1DZX2_SACPS</name>
<keyword evidence="7" id="KW-1133">Transmembrane helix</keyword>
<dbReference type="PANTHER" id="PTHR31392:SF1">
    <property type="entry name" value="ALPHA-1,3-MANNOSYLTRANSFERASE MNN1-RELATED"/>
    <property type="match status" value="1"/>
</dbReference>
<evidence type="ECO:0000256" key="5">
    <source>
        <dbReference type="ARBA" id="ARBA00022692"/>
    </source>
</evidence>
<evidence type="ECO:0000256" key="3">
    <source>
        <dbReference type="ARBA" id="ARBA00022676"/>
    </source>
</evidence>
<evidence type="ECO:0000256" key="6">
    <source>
        <dbReference type="ARBA" id="ARBA00022968"/>
    </source>
</evidence>
<dbReference type="AlphaFoldDB" id="A0A6C1DZX2"/>
<evidence type="ECO:0000256" key="9">
    <source>
        <dbReference type="ARBA" id="ARBA00023180"/>
    </source>
</evidence>
<dbReference type="InterPro" id="IPR029044">
    <property type="entry name" value="Nucleotide-diphossugar_trans"/>
</dbReference>
<keyword evidence="5" id="KW-0812">Transmembrane</keyword>
<dbReference type="OrthoDB" id="430354at2759"/>
<evidence type="ECO:0000256" key="1">
    <source>
        <dbReference type="ARBA" id="ARBA00004606"/>
    </source>
</evidence>
<evidence type="ECO:0000256" key="8">
    <source>
        <dbReference type="ARBA" id="ARBA00023136"/>
    </source>
</evidence>
<evidence type="ECO:0000313" key="10">
    <source>
        <dbReference type="EMBL" id="QID82183.1"/>
    </source>
</evidence>
<dbReference type="Proteomes" id="UP000501346">
    <property type="component" value="Chromosome ScXIV"/>
</dbReference>
<accession>A0A6C1DZX2</accession>
<comment type="similarity">
    <text evidence="2">Belongs to the MNN1/MNT family.</text>
</comment>
<organism evidence="10 11">
    <name type="scientific">Saccharomyces pastorianus</name>
    <name type="common">Lager yeast</name>
    <name type="synonym">Saccharomyces cerevisiae x Saccharomyces eubayanus</name>
    <dbReference type="NCBI Taxonomy" id="27292"/>
    <lineage>
        <taxon>Eukaryota</taxon>
        <taxon>Fungi</taxon>
        <taxon>Dikarya</taxon>
        <taxon>Ascomycota</taxon>
        <taxon>Saccharomycotina</taxon>
        <taxon>Saccharomycetes</taxon>
        <taxon>Saccharomycetales</taxon>
        <taxon>Saccharomycetaceae</taxon>
        <taxon>Saccharomyces</taxon>
    </lineage>
</organism>
<keyword evidence="11" id="KW-1185">Reference proteome</keyword>
<reference evidence="10 11" key="1">
    <citation type="journal article" date="2019" name="BMC Genomics">
        <title>Chromosome level assembly and comparative genome analysis confirm lager-brewing yeasts originated from a single hybridization.</title>
        <authorList>
            <person name="Salazar A.N."/>
            <person name="Gorter de Vries A.R."/>
            <person name="van den Broek M."/>
            <person name="Brouwers N."/>
            <person name="de la Torre Cortes P."/>
            <person name="Kuijpers N.G.A."/>
            <person name="Daran J.G."/>
            <person name="Abeel T."/>
        </authorList>
    </citation>
    <scope>NUCLEOTIDE SEQUENCE [LARGE SCALE GENOMIC DNA]</scope>
    <source>
        <strain evidence="10 11">CBS 1483</strain>
    </source>
</reference>
<evidence type="ECO:0000313" key="11">
    <source>
        <dbReference type="Proteomes" id="UP000501346"/>
    </source>
</evidence>
<dbReference type="Pfam" id="PF11051">
    <property type="entry name" value="Mannosyl_trans3"/>
    <property type="match status" value="1"/>
</dbReference>
<proteinExistence type="inferred from homology"/>
<dbReference type="GO" id="GO:0016020">
    <property type="term" value="C:membrane"/>
    <property type="evidence" value="ECO:0007669"/>
    <property type="project" value="UniProtKB-SubCell"/>
</dbReference>
<dbReference type="GO" id="GO:0005794">
    <property type="term" value="C:Golgi apparatus"/>
    <property type="evidence" value="ECO:0007669"/>
    <property type="project" value="TreeGrafter"/>
</dbReference>